<dbReference type="KEGG" id="fms:M1R53_01855"/>
<proteinExistence type="predicted"/>
<feature type="domain" description="FMN-binding" evidence="2">
    <location>
        <begin position="48"/>
        <end position="146"/>
    </location>
</feature>
<dbReference type="GO" id="GO:0016020">
    <property type="term" value="C:membrane"/>
    <property type="evidence" value="ECO:0007669"/>
    <property type="project" value="InterPro"/>
</dbReference>
<dbReference type="InterPro" id="IPR007329">
    <property type="entry name" value="FMN-bd"/>
</dbReference>
<sequence>MKKTLLLLLALSLLLTACAKKPDDACADGSCSDAYKDGTYHGESQADEWGGKVTTDITIKDGKIVEANLKNLLADGSEKDENYGKAKEGATNQGLYKIAQEAVKNSKEYPKLLIEKGKIEDVEAISGATVTFKSFTEAVNDALKDAK</sequence>
<accession>A0A9E7IW10</accession>
<dbReference type="RefSeq" id="WP_106018095.1">
    <property type="nucleotide sequence ID" value="NZ_CP096649.1"/>
</dbReference>
<evidence type="ECO:0000259" key="2">
    <source>
        <dbReference type="SMART" id="SM00900"/>
    </source>
</evidence>
<dbReference type="Gene3D" id="3.90.1010.20">
    <property type="match status" value="1"/>
</dbReference>
<evidence type="ECO:0000313" key="3">
    <source>
        <dbReference type="EMBL" id="UQK59424.1"/>
    </source>
</evidence>
<dbReference type="Proteomes" id="UP000831151">
    <property type="component" value="Chromosome"/>
</dbReference>
<feature type="chain" id="PRO_5038848717" evidence="1">
    <location>
        <begin position="20"/>
        <end position="147"/>
    </location>
</feature>
<name>A0A9E7IW10_9FIRM</name>
<gene>
    <name evidence="3" type="ORF">M1R53_01855</name>
</gene>
<dbReference type="GO" id="GO:0010181">
    <property type="term" value="F:FMN binding"/>
    <property type="evidence" value="ECO:0007669"/>
    <property type="project" value="InterPro"/>
</dbReference>
<dbReference type="SMART" id="SM00900">
    <property type="entry name" value="FMN_bind"/>
    <property type="match status" value="1"/>
</dbReference>
<evidence type="ECO:0000313" key="4">
    <source>
        <dbReference type="Proteomes" id="UP000831151"/>
    </source>
</evidence>
<evidence type="ECO:0000256" key="1">
    <source>
        <dbReference type="SAM" id="SignalP"/>
    </source>
</evidence>
<protein>
    <submittedName>
        <fullName evidence="3">FMN-binding protein</fullName>
    </submittedName>
</protein>
<dbReference type="PROSITE" id="PS51257">
    <property type="entry name" value="PROKAR_LIPOPROTEIN"/>
    <property type="match status" value="1"/>
</dbReference>
<dbReference type="Pfam" id="PF04205">
    <property type="entry name" value="FMN_bind"/>
    <property type="match status" value="1"/>
</dbReference>
<dbReference type="EMBL" id="CP096649">
    <property type="protein sequence ID" value="UQK59424.1"/>
    <property type="molecule type" value="Genomic_DNA"/>
</dbReference>
<feature type="signal peptide" evidence="1">
    <location>
        <begin position="1"/>
        <end position="19"/>
    </location>
</feature>
<keyword evidence="4" id="KW-1185">Reference proteome</keyword>
<keyword evidence="1" id="KW-0732">Signal</keyword>
<reference evidence="3" key="1">
    <citation type="submission" date="2022-04" db="EMBL/GenBank/DDBJ databases">
        <title>Complete genome sequences of Ezakiella coagulans and Fenollaria massiliensis.</title>
        <authorList>
            <person name="France M.T."/>
            <person name="Clifford J."/>
            <person name="Narina S."/>
            <person name="Rutt L."/>
            <person name="Ravel J."/>
        </authorList>
    </citation>
    <scope>NUCLEOTIDE SEQUENCE</scope>
    <source>
        <strain evidence="3">C0061C2</strain>
    </source>
</reference>
<organism evidence="3 4">
    <name type="scientific">Fenollaria massiliensis</name>
    <dbReference type="NCBI Taxonomy" id="938288"/>
    <lineage>
        <taxon>Bacteria</taxon>
        <taxon>Bacillati</taxon>
        <taxon>Bacillota</taxon>
        <taxon>Clostridia</taxon>
        <taxon>Eubacteriales</taxon>
        <taxon>Fenollaria</taxon>
    </lineage>
</organism>
<dbReference type="AlphaFoldDB" id="A0A9E7IW10"/>